<dbReference type="InterPro" id="IPR026444">
    <property type="entry name" value="Secre_tail"/>
</dbReference>
<evidence type="ECO:0000313" key="5">
    <source>
        <dbReference type="Proteomes" id="UP000619238"/>
    </source>
</evidence>
<dbReference type="Pfam" id="PF18962">
    <property type="entry name" value="Por_Secre_tail"/>
    <property type="match status" value="1"/>
</dbReference>
<reference evidence="4 5" key="1">
    <citation type="submission" date="2020-07" db="EMBL/GenBank/DDBJ databases">
        <title>Description of Kordia aestuariivivens sp. nov., isolated from a tidal flat.</title>
        <authorList>
            <person name="Park S."/>
            <person name="Yoon J.-H."/>
        </authorList>
    </citation>
    <scope>NUCLEOTIDE SEQUENCE [LARGE SCALE GENOMIC DNA]</scope>
    <source>
        <strain evidence="4 5">YSTF-M3</strain>
    </source>
</reference>
<evidence type="ECO:0000256" key="2">
    <source>
        <dbReference type="SAM" id="SignalP"/>
    </source>
</evidence>
<feature type="signal peptide" evidence="2">
    <location>
        <begin position="1"/>
        <end position="20"/>
    </location>
</feature>
<organism evidence="4 5">
    <name type="scientific">Kordia aestuariivivens</name>
    <dbReference type="NCBI Taxonomy" id="2759037"/>
    <lineage>
        <taxon>Bacteria</taxon>
        <taxon>Pseudomonadati</taxon>
        <taxon>Bacteroidota</taxon>
        <taxon>Flavobacteriia</taxon>
        <taxon>Flavobacteriales</taxon>
        <taxon>Flavobacteriaceae</taxon>
        <taxon>Kordia</taxon>
    </lineage>
</organism>
<feature type="chain" id="PRO_5045124958" evidence="2">
    <location>
        <begin position="21"/>
        <end position="204"/>
    </location>
</feature>
<name>A0ABR7QDQ0_9FLAO</name>
<feature type="domain" description="Secretion system C-terminal sorting" evidence="3">
    <location>
        <begin position="138"/>
        <end position="203"/>
    </location>
</feature>
<dbReference type="NCBIfam" id="TIGR04183">
    <property type="entry name" value="Por_Secre_tail"/>
    <property type="match status" value="1"/>
</dbReference>
<keyword evidence="5" id="KW-1185">Reference proteome</keyword>
<gene>
    <name evidence="4" type="ORF">H2O64_18595</name>
</gene>
<evidence type="ECO:0000313" key="4">
    <source>
        <dbReference type="EMBL" id="MBC8756689.1"/>
    </source>
</evidence>
<proteinExistence type="predicted"/>
<accession>A0ABR7QDQ0</accession>
<dbReference type="EMBL" id="JACGWS010000013">
    <property type="protein sequence ID" value="MBC8756689.1"/>
    <property type="molecule type" value="Genomic_DNA"/>
</dbReference>
<sequence length="204" mass="23237">MKRSILIFTIFLTFVCTSFGQTNPVLNLTWDHTYVYPPGNNYFDLSWDEPALPHDALIGYNVYRGTELYRFQTENSLYNLIQGANCGEDFLFYNPAPFFVHVTAVYSPNNTESTFTETVQVDGPLLSNPEFKKMDAILYPNPTSGILHIGNTNLTKILVYDISGKIIRELKPQATVDLSNMPKGFYFIKLMSEKGETTDKIIVY</sequence>
<dbReference type="Proteomes" id="UP000619238">
    <property type="component" value="Unassembled WGS sequence"/>
</dbReference>
<protein>
    <submittedName>
        <fullName evidence="4">T9SS type A sorting domain-containing protein</fullName>
    </submittedName>
</protein>
<dbReference type="RefSeq" id="WP_187563732.1">
    <property type="nucleotide sequence ID" value="NZ_JACGWS010000013.1"/>
</dbReference>
<keyword evidence="1 2" id="KW-0732">Signal</keyword>
<evidence type="ECO:0000256" key="1">
    <source>
        <dbReference type="ARBA" id="ARBA00022729"/>
    </source>
</evidence>
<evidence type="ECO:0000259" key="3">
    <source>
        <dbReference type="Pfam" id="PF18962"/>
    </source>
</evidence>
<comment type="caution">
    <text evidence="4">The sequence shown here is derived from an EMBL/GenBank/DDBJ whole genome shotgun (WGS) entry which is preliminary data.</text>
</comment>